<dbReference type="InterPro" id="IPR009075">
    <property type="entry name" value="AcylCo_DH/oxidase_C"/>
</dbReference>
<accession>A0ABV5MRR6</accession>
<keyword evidence="5 8" id="KW-0560">Oxidoreductase</keyword>
<feature type="domain" description="Acyl-CoA dehydrogenase/oxidase C-terminal" evidence="6">
    <location>
        <begin position="199"/>
        <end position="331"/>
    </location>
</feature>
<evidence type="ECO:0000259" key="7">
    <source>
        <dbReference type="Pfam" id="PF02771"/>
    </source>
</evidence>
<dbReference type="InterPro" id="IPR037069">
    <property type="entry name" value="AcylCoA_DH/ox_N_sf"/>
</dbReference>
<dbReference type="PANTHER" id="PTHR43884">
    <property type="entry name" value="ACYL-COA DEHYDROGENASE"/>
    <property type="match status" value="1"/>
</dbReference>
<evidence type="ECO:0000313" key="8">
    <source>
        <dbReference type="EMBL" id="MFB9451545.1"/>
    </source>
</evidence>
<dbReference type="InterPro" id="IPR036250">
    <property type="entry name" value="AcylCo_DH-like_C"/>
</dbReference>
<dbReference type="InterPro" id="IPR009100">
    <property type="entry name" value="AcylCoA_DH/oxidase_NM_dom_sf"/>
</dbReference>
<dbReference type="RefSeq" id="WP_223104221.1">
    <property type="nucleotide sequence ID" value="NZ_CP061913.1"/>
</dbReference>
<dbReference type="SUPFAM" id="SSF47203">
    <property type="entry name" value="Acyl-CoA dehydrogenase C-terminal domain-like"/>
    <property type="match status" value="1"/>
</dbReference>
<dbReference type="PANTHER" id="PTHR43884:SF20">
    <property type="entry name" value="ACYL-COA DEHYDROGENASE FADE28"/>
    <property type="match status" value="1"/>
</dbReference>
<keyword evidence="3" id="KW-0285">Flavoprotein</keyword>
<dbReference type="GO" id="GO:0016491">
    <property type="term" value="F:oxidoreductase activity"/>
    <property type="evidence" value="ECO:0007669"/>
    <property type="project" value="UniProtKB-KW"/>
</dbReference>
<keyword evidence="4" id="KW-0274">FAD</keyword>
<evidence type="ECO:0000256" key="2">
    <source>
        <dbReference type="ARBA" id="ARBA00009347"/>
    </source>
</evidence>
<evidence type="ECO:0000256" key="5">
    <source>
        <dbReference type="ARBA" id="ARBA00023002"/>
    </source>
</evidence>
<comment type="cofactor">
    <cofactor evidence="1">
        <name>FAD</name>
        <dbReference type="ChEBI" id="CHEBI:57692"/>
    </cofactor>
</comment>
<comment type="similarity">
    <text evidence="2">Belongs to the acyl-CoA dehydrogenase family.</text>
</comment>
<name>A0ABV5MRR6_9ACTN</name>
<evidence type="ECO:0000256" key="4">
    <source>
        <dbReference type="ARBA" id="ARBA00022827"/>
    </source>
</evidence>
<evidence type="ECO:0000256" key="1">
    <source>
        <dbReference type="ARBA" id="ARBA00001974"/>
    </source>
</evidence>
<gene>
    <name evidence="8" type="ORF">ACFFTR_51495</name>
</gene>
<dbReference type="EMBL" id="JBHMCA010000090">
    <property type="protein sequence ID" value="MFB9451545.1"/>
    <property type="molecule type" value="Genomic_DNA"/>
</dbReference>
<dbReference type="Proteomes" id="UP001589608">
    <property type="component" value="Unassembled WGS sequence"/>
</dbReference>
<dbReference type="Pfam" id="PF02771">
    <property type="entry name" value="Acyl-CoA_dh_N"/>
    <property type="match status" value="1"/>
</dbReference>
<evidence type="ECO:0000313" key="9">
    <source>
        <dbReference type="Proteomes" id="UP001589608"/>
    </source>
</evidence>
<dbReference type="Pfam" id="PF00441">
    <property type="entry name" value="Acyl-CoA_dh_1"/>
    <property type="match status" value="1"/>
</dbReference>
<proteinExistence type="inferred from homology"/>
<evidence type="ECO:0000256" key="3">
    <source>
        <dbReference type="ARBA" id="ARBA00022630"/>
    </source>
</evidence>
<keyword evidence="9" id="KW-1185">Reference proteome</keyword>
<organism evidence="8 9">
    <name type="scientific">Dactylosporangium vinaceum</name>
    <dbReference type="NCBI Taxonomy" id="53362"/>
    <lineage>
        <taxon>Bacteria</taxon>
        <taxon>Bacillati</taxon>
        <taxon>Actinomycetota</taxon>
        <taxon>Actinomycetes</taxon>
        <taxon>Micromonosporales</taxon>
        <taxon>Micromonosporaceae</taxon>
        <taxon>Dactylosporangium</taxon>
    </lineage>
</organism>
<comment type="caution">
    <text evidence="8">The sequence shown here is derived from an EMBL/GenBank/DDBJ whole genome shotgun (WGS) entry which is preliminary data.</text>
</comment>
<sequence length="341" mass="35450">MEIDAAFAGEFTPEQLALRDSVRAFLASPGYSWARLTGELGLTALAITEEHGGFGATPVEAGLALEEAGAALLSAPLLSTTAAALALDPSEPAAADLLPALAEGSTVAALALGSGVEARPAAPGPVQDGHATHLLDGRAEHVLDGDTAGVFIVEAGGDLYATDAAVVQPVPTIDDTRGQATLILTATPARRVARAGAAHALAVMHALLAAESIGVARASLQSTVDHLRSRHQFGVPLASFQALRHRVADLYVMHEQATSTARYALRTFGTPEFATAAPLAKLTATEAAWTITRESIQLLGGIGFTWEHPAHRYLKRATTNHLLFGAPPTLRRQLLPHALAH</sequence>
<feature type="domain" description="Acyl-CoA dehydrogenase/oxidase N-terminal" evidence="7">
    <location>
        <begin position="34"/>
        <end position="104"/>
    </location>
</feature>
<dbReference type="Gene3D" id="1.20.140.10">
    <property type="entry name" value="Butyryl-CoA Dehydrogenase, subunit A, domain 3"/>
    <property type="match status" value="1"/>
</dbReference>
<dbReference type="EC" id="1.-.-.-" evidence="8"/>
<protein>
    <submittedName>
        <fullName evidence="8">Acyl-CoA dehydrogenase family protein</fullName>
        <ecNumber evidence="8">1.-.-.-</ecNumber>
    </submittedName>
</protein>
<reference evidence="8 9" key="1">
    <citation type="submission" date="2024-09" db="EMBL/GenBank/DDBJ databases">
        <authorList>
            <person name="Sun Q."/>
            <person name="Mori K."/>
        </authorList>
    </citation>
    <scope>NUCLEOTIDE SEQUENCE [LARGE SCALE GENOMIC DNA]</scope>
    <source>
        <strain evidence="8 9">JCM 3307</strain>
    </source>
</reference>
<dbReference type="InterPro" id="IPR013786">
    <property type="entry name" value="AcylCoA_DH/ox_N"/>
</dbReference>
<evidence type="ECO:0000259" key="6">
    <source>
        <dbReference type="Pfam" id="PF00441"/>
    </source>
</evidence>
<dbReference type="SUPFAM" id="SSF56645">
    <property type="entry name" value="Acyl-CoA dehydrogenase NM domain-like"/>
    <property type="match status" value="1"/>
</dbReference>
<dbReference type="Gene3D" id="1.10.540.10">
    <property type="entry name" value="Acyl-CoA dehydrogenase/oxidase, N-terminal domain"/>
    <property type="match status" value="1"/>
</dbReference>